<name>A0ABU0U8X0_9SPHI</name>
<proteinExistence type="predicted"/>
<dbReference type="Proteomes" id="UP001244640">
    <property type="component" value="Unassembled WGS sequence"/>
</dbReference>
<reference evidence="1 2" key="1">
    <citation type="submission" date="2023-07" db="EMBL/GenBank/DDBJ databases">
        <title>Functional and genomic diversity of the sorghum phyllosphere microbiome.</title>
        <authorList>
            <person name="Shade A."/>
        </authorList>
    </citation>
    <scope>NUCLEOTIDE SEQUENCE [LARGE SCALE GENOMIC DNA]</scope>
    <source>
        <strain evidence="1 2">SORGH_AS_0892</strain>
    </source>
</reference>
<keyword evidence="2" id="KW-1185">Reference proteome</keyword>
<comment type="caution">
    <text evidence="1">The sequence shown here is derived from an EMBL/GenBank/DDBJ whole genome shotgun (WGS) entry which is preliminary data.</text>
</comment>
<sequence>MQIEIANTFYEIIPWNKNYIQVLGSLSPYRVYAPAHWDMASVKEYIKLNPPTSETDLQSYAYLDNPFILFGKPYLVKTYDNSTSTNVSLTATSIAIYQNKRTNTLKLLFKWSQELLYNEIIKQMSYWEEQLDIYTISSVAIKKLSKSEFTIVERGIYFSNRLINLEKEHINRIVLKAFCKFAQKSRKETEAIFDVFIPNWKDLH</sequence>
<organism evidence="1 2">
    <name type="scientific">Sphingobacterium zeae</name>
    <dbReference type="NCBI Taxonomy" id="1776859"/>
    <lineage>
        <taxon>Bacteria</taxon>
        <taxon>Pseudomonadati</taxon>
        <taxon>Bacteroidota</taxon>
        <taxon>Sphingobacteriia</taxon>
        <taxon>Sphingobacteriales</taxon>
        <taxon>Sphingobacteriaceae</taxon>
        <taxon>Sphingobacterium</taxon>
    </lineage>
</organism>
<accession>A0ABU0U8X0</accession>
<evidence type="ECO:0000313" key="2">
    <source>
        <dbReference type="Proteomes" id="UP001244640"/>
    </source>
</evidence>
<gene>
    <name evidence="1" type="ORF">QE382_002672</name>
</gene>
<dbReference type="RefSeq" id="WP_307186287.1">
    <property type="nucleotide sequence ID" value="NZ_JAUTBA010000001.1"/>
</dbReference>
<protein>
    <submittedName>
        <fullName evidence="1">Uncharacterized protein</fullName>
    </submittedName>
</protein>
<evidence type="ECO:0000313" key="1">
    <source>
        <dbReference type="EMBL" id="MDQ1150688.1"/>
    </source>
</evidence>
<dbReference type="EMBL" id="JAUTBA010000001">
    <property type="protein sequence ID" value="MDQ1150688.1"/>
    <property type="molecule type" value="Genomic_DNA"/>
</dbReference>